<sequence length="181" mass="20744">MAVVLLFAAYENLLTSLTRTLLEGAVKCRVGNRRLRPGFRMFALKSSVTSMRAMSEKKLYSHSLPKLLDQVDSRGRECTIDPGAFPSDGSFMKTSQIKLWCQIFDVGPPPQLLQRTWASVDTIVTQRNNIAHGAQTPDEVGREYSESEIRTLIEDWRQDWIYFLSHVEKLGSSRDFYRLPR</sequence>
<dbReference type="EMBL" id="JANCLV010000001">
    <property type="protein sequence ID" value="MCP8998275.1"/>
    <property type="molecule type" value="Genomic_DNA"/>
</dbReference>
<proteinExistence type="predicted"/>
<keyword evidence="2" id="KW-1185">Reference proteome</keyword>
<dbReference type="Proteomes" id="UP001524318">
    <property type="component" value="Unassembled WGS sequence"/>
</dbReference>
<name>A0ABT1LIK6_9MICC</name>
<comment type="caution">
    <text evidence="1">The sequence shown here is derived from an EMBL/GenBank/DDBJ whole genome shotgun (WGS) entry which is preliminary data.</text>
</comment>
<accession>A0ABT1LIK6</accession>
<dbReference type="RefSeq" id="WP_254746867.1">
    <property type="nucleotide sequence ID" value="NZ_JANCLV010000001.1"/>
</dbReference>
<evidence type="ECO:0000313" key="1">
    <source>
        <dbReference type="EMBL" id="MCP8998275.1"/>
    </source>
</evidence>
<protein>
    <recommendedName>
        <fullName evidence="3">RiboL-PSP-HEPN domain-containing protein</fullName>
    </recommendedName>
</protein>
<evidence type="ECO:0000313" key="2">
    <source>
        <dbReference type="Proteomes" id="UP001524318"/>
    </source>
</evidence>
<evidence type="ECO:0008006" key="3">
    <source>
        <dbReference type="Google" id="ProtNLM"/>
    </source>
</evidence>
<reference evidence="1 2" key="1">
    <citation type="submission" date="2022-06" db="EMBL/GenBank/DDBJ databases">
        <title>Pseudarthrobacter sp. strain RMG13 Genome sequencing and assembly.</title>
        <authorList>
            <person name="Kim I."/>
        </authorList>
    </citation>
    <scope>NUCLEOTIDE SEQUENCE [LARGE SCALE GENOMIC DNA]</scope>
    <source>
        <strain evidence="1 2">RMG13</strain>
    </source>
</reference>
<gene>
    <name evidence="1" type="ORF">NFC73_00785</name>
</gene>
<organism evidence="1 2">
    <name type="scientific">Pseudarthrobacter humi</name>
    <dbReference type="NCBI Taxonomy" id="2952523"/>
    <lineage>
        <taxon>Bacteria</taxon>
        <taxon>Bacillati</taxon>
        <taxon>Actinomycetota</taxon>
        <taxon>Actinomycetes</taxon>
        <taxon>Micrococcales</taxon>
        <taxon>Micrococcaceae</taxon>
        <taxon>Pseudarthrobacter</taxon>
    </lineage>
</organism>